<dbReference type="SUPFAM" id="SSF52080">
    <property type="entry name" value="Ribosomal proteins L15p and L18e"/>
    <property type="match status" value="1"/>
</dbReference>
<dbReference type="InterPro" id="IPR036227">
    <property type="entry name" value="Ribosomal_uL15/eL18_sf"/>
</dbReference>
<dbReference type="Proteomes" id="UP000230353">
    <property type="component" value="Unassembled WGS sequence"/>
</dbReference>
<name>A0A2H0WLF6_9BACT</name>
<keyword evidence="2" id="KW-0687">Ribonucleoprotein</keyword>
<reference evidence="6" key="1">
    <citation type="submission" date="2017-09" db="EMBL/GenBank/DDBJ databases">
        <title>Depth-based differentiation of microbial function through sediment-hosted aquifers and enrichment of novel symbionts in the deep terrestrial subsurface.</title>
        <authorList>
            <person name="Probst A.J."/>
            <person name="Ladd B."/>
            <person name="Jarett J.K."/>
            <person name="Geller-Mcgrath D.E."/>
            <person name="Sieber C.M.K."/>
            <person name="Emerson J.B."/>
            <person name="Anantharaman K."/>
            <person name="Thomas B.C."/>
            <person name="Malmstrom R."/>
            <person name="Stieglmeier M."/>
            <person name="Klingl A."/>
            <person name="Woyke T."/>
            <person name="Ryan C.M."/>
            <person name="Banfield J.F."/>
        </authorList>
    </citation>
    <scope>NUCLEOTIDE SEQUENCE [LARGE SCALE GENOMIC DNA]</scope>
</reference>
<dbReference type="EMBL" id="PEZL01000021">
    <property type="protein sequence ID" value="PIS13477.1"/>
    <property type="molecule type" value="Genomic_DNA"/>
</dbReference>
<feature type="compositionally biased region" description="Basic residues" evidence="4">
    <location>
        <begin position="13"/>
        <end position="23"/>
    </location>
</feature>
<evidence type="ECO:0000256" key="2">
    <source>
        <dbReference type="ARBA" id="ARBA00023274"/>
    </source>
</evidence>
<evidence type="ECO:0000313" key="6">
    <source>
        <dbReference type="Proteomes" id="UP000230353"/>
    </source>
</evidence>
<proteinExistence type="predicted"/>
<gene>
    <name evidence="5" type="ORF">COT67_01505</name>
</gene>
<feature type="compositionally biased region" description="Basic residues" evidence="4">
    <location>
        <begin position="33"/>
        <end position="45"/>
    </location>
</feature>
<feature type="compositionally biased region" description="Basic residues" evidence="4">
    <location>
        <begin position="53"/>
        <end position="67"/>
    </location>
</feature>
<accession>A0A2H0WLF6</accession>
<evidence type="ECO:0000256" key="1">
    <source>
        <dbReference type="ARBA" id="ARBA00022980"/>
    </source>
</evidence>
<evidence type="ECO:0000313" key="5">
    <source>
        <dbReference type="EMBL" id="PIS13477.1"/>
    </source>
</evidence>
<protein>
    <recommendedName>
        <fullName evidence="3">50S ribosomal protein L15</fullName>
    </recommendedName>
</protein>
<evidence type="ECO:0000256" key="4">
    <source>
        <dbReference type="SAM" id="MobiDB-lite"/>
    </source>
</evidence>
<organism evidence="5 6">
    <name type="scientific">Candidatus Tagabacteria bacterium CG09_land_8_20_14_0_10_41_14</name>
    <dbReference type="NCBI Taxonomy" id="1975021"/>
    <lineage>
        <taxon>Bacteria</taxon>
        <taxon>Candidatus Tagaibacteriota</taxon>
    </lineage>
</organism>
<dbReference type="GO" id="GO:1990904">
    <property type="term" value="C:ribonucleoprotein complex"/>
    <property type="evidence" value="ECO:0007669"/>
    <property type="project" value="UniProtKB-KW"/>
</dbReference>
<dbReference type="GO" id="GO:0005840">
    <property type="term" value="C:ribosome"/>
    <property type="evidence" value="ECO:0007669"/>
    <property type="project" value="UniProtKB-KW"/>
</dbReference>
<feature type="region of interest" description="Disordered" evidence="4">
    <location>
        <begin position="1"/>
        <end position="67"/>
    </location>
</feature>
<keyword evidence="1" id="KW-0689">Ribosomal protein</keyword>
<dbReference type="AlphaFoldDB" id="A0A2H0WLF6"/>
<sequence>MQLHQLKPSTKNKDKKRIGRGGKRGTYSGRGLKGQKSRAGRKLRPQLRDIIKRLPKKRGYRFKPVKK</sequence>
<comment type="caution">
    <text evidence="5">The sequence shown here is derived from an EMBL/GenBank/DDBJ whole genome shotgun (WGS) entry which is preliminary data.</text>
</comment>
<evidence type="ECO:0000256" key="3">
    <source>
        <dbReference type="ARBA" id="ARBA00035497"/>
    </source>
</evidence>